<keyword evidence="1" id="KW-0863">Zinc-finger</keyword>
<keyword evidence="1" id="KW-0479">Metal-binding</keyword>
<organism evidence="1 2">
    <name type="scientific">Nocardiopsis flavescens</name>
    <dbReference type="NCBI Taxonomy" id="758803"/>
    <lineage>
        <taxon>Bacteria</taxon>
        <taxon>Bacillati</taxon>
        <taxon>Actinomycetota</taxon>
        <taxon>Actinomycetes</taxon>
        <taxon>Streptosporangiales</taxon>
        <taxon>Nocardiopsidaceae</taxon>
        <taxon>Nocardiopsis</taxon>
    </lineage>
</organism>
<dbReference type="GO" id="GO:0008270">
    <property type="term" value="F:zinc ion binding"/>
    <property type="evidence" value="ECO:0007669"/>
    <property type="project" value="UniProtKB-KW"/>
</dbReference>
<gene>
    <name evidence="1" type="ORF">SAMN05421803_11580</name>
</gene>
<evidence type="ECO:0000313" key="2">
    <source>
        <dbReference type="Proteomes" id="UP000184452"/>
    </source>
</evidence>
<keyword evidence="2" id="KW-1185">Reference proteome</keyword>
<name>A0A1M6QJA6_9ACTN</name>
<sequence>MTRLIRLVSRLVNRRCPVCGVYYDPASPADSYPHNNH</sequence>
<dbReference type="STRING" id="758803.SAMN05421803_11580"/>
<dbReference type="EMBL" id="FQZK01000015">
    <property type="protein sequence ID" value="SHK20153.1"/>
    <property type="molecule type" value="Genomic_DNA"/>
</dbReference>
<proteinExistence type="predicted"/>
<keyword evidence="1" id="KW-0808">Transferase</keyword>
<dbReference type="GO" id="GO:0016740">
    <property type="term" value="F:transferase activity"/>
    <property type="evidence" value="ECO:0007669"/>
    <property type="project" value="UniProtKB-KW"/>
</dbReference>
<dbReference type="Proteomes" id="UP000184452">
    <property type="component" value="Unassembled WGS sequence"/>
</dbReference>
<evidence type="ECO:0000313" key="1">
    <source>
        <dbReference type="EMBL" id="SHK20153.1"/>
    </source>
</evidence>
<reference evidence="1 2" key="1">
    <citation type="submission" date="2016-11" db="EMBL/GenBank/DDBJ databases">
        <authorList>
            <person name="Jaros S."/>
            <person name="Januszkiewicz K."/>
            <person name="Wedrychowicz H."/>
        </authorList>
    </citation>
    <scope>NUCLEOTIDE SEQUENCE [LARGE SCALE GENOMIC DNA]</scope>
    <source>
        <strain evidence="1 2">CGMCC 4.5723</strain>
    </source>
</reference>
<keyword evidence="1" id="KW-0862">Zinc</keyword>
<dbReference type="AlphaFoldDB" id="A0A1M6QJA6"/>
<accession>A0A1M6QJA6</accession>
<protein>
    <submittedName>
        <fullName evidence="1">Zinc-finger of acetyl-transferase ESCO</fullName>
    </submittedName>
</protein>